<dbReference type="AlphaFoldDB" id="A0A443I1J8"/>
<dbReference type="RefSeq" id="XP_028487594.1">
    <property type="nucleotide sequence ID" value="XM_028625593.1"/>
</dbReference>
<dbReference type="GO" id="GO:0031047">
    <property type="term" value="P:regulatory ncRNA-mediated gene silencing"/>
    <property type="evidence" value="ECO:0007669"/>
    <property type="project" value="InterPro"/>
</dbReference>
<dbReference type="VEuPathDB" id="FungiDB:C8Q69DRAFT_155374"/>
<evidence type="ECO:0000256" key="1">
    <source>
        <dbReference type="SAM" id="MobiDB-lite"/>
    </source>
</evidence>
<reference evidence="2 3" key="1">
    <citation type="journal article" date="2018" name="Front. Microbiol.">
        <title>Genomic and genetic insights into a cosmopolitan fungus, Paecilomyces variotii (Eurotiales).</title>
        <authorList>
            <person name="Urquhart A.S."/>
            <person name="Mondo S.J."/>
            <person name="Makela M.R."/>
            <person name="Hane J.K."/>
            <person name="Wiebenga A."/>
            <person name="He G."/>
            <person name="Mihaltcheva S."/>
            <person name="Pangilinan J."/>
            <person name="Lipzen A."/>
            <person name="Barry K."/>
            <person name="de Vries R.P."/>
            <person name="Grigoriev I.V."/>
            <person name="Idnurm A."/>
        </authorList>
    </citation>
    <scope>NUCLEOTIDE SEQUENCE [LARGE SCALE GENOMIC DNA]</scope>
    <source>
        <strain evidence="2 3">CBS 101075</strain>
    </source>
</reference>
<protein>
    <submittedName>
        <fullName evidence="2">Argonaute complex, subunit Arb1</fullName>
    </submittedName>
</protein>
<organism evidence="2 3">
    <name type="scientific">Byssochlamys spectabilis</name>
    <name type="common">Paecilomyces variotii</name>
    <dbReference type="NCBI Taxonomy" id="264951"/>
    <lineage>
        <taxon>Eukaryota</taxon>
        <taxon>Fungi</taxon>
        <taxon>Dikarya</taxon>
        <taxon>Ascomycota</taxon>
        <taxon>Pezizomycotina</taxon>
        <taxon>Eurotiomycetes</taxon>
        <taxon>Eurotiomycetidae</taxon>
        <taxon>Eurotiales</taxon>
        <taxon>Thermoascaceae</taxon>
        <taxon>Paecilomyces</taxon>
    </lineage>
</organism>
<dbReference type="Pfam" id="PF09692">
    <property type="entry name" value="Arb1"/>
    <property type="match status" value="1"/>
</dbReference>
<dbReference type="Proteomes" id="UP000283841">
    <property type="component" value="Unassembled WGS sequence"/>
</dbReference>
<sequence>MENKEEQADASVLPIRSAPQVENDQDQASHTAQNETLEASNVQKLQEQDDDRGEEEDMMAEIDLTLPEKKKKKKRSKKPKSKRGLNKPTGFEEFYVDPPITVEEYNENKKRYDVSLPILIRLEEAILRFQAKHRIENDRSHMFSKYLAYGGVDVGQKMFAGVDQRELEDMDKEQILAARAQAWINSDRSKMLIDFDAVVRGYLTAFYPRYFYPDTEEMAKMGPITIRNFLTYLLHHDVCPEYKDNIDAARVSCDIAIKELWKNQRFIVQGPGNFNEACSTLFGGSFYDDYVEENQWAPTAEETRRMTPDIARKVVKFALAGAGSNEQATRFRDLAHENALCAVRVDDIDGFEITAVESVQDDLREFYHQYAPDLNPVGKLHGKAFRDPARPLPDLTPEERLQWEKGNLATDEFEFIMEESLLDLCYPGMKVITSVWKLNCGICFFDEVMSAYCSIYTVLPNDLMLGWKKPSSYSNGDADGSDGEDGKEHNLQDYL</sequence>
<gene>
    <name evidence="2" type="ORF">C8Q69DRAFT_155374</name>
</gene>
<feature type="region of interest" description="Disordered" evidence="1">
    <location>
        <begin position="474"/>
        <end position="495"/>
    </location>
</feature>
<feature type="compositionally biased region" description="Basic and acidic residues" evidence="1">
    <location>
        <begin position="484"/>
        <end position="495"/>
    </location>
</feature>
<comment type="caution">
    <text evidence="2">The sequence shown here is derived from an EMBL/GenBank/DDBJ whole genome shotgun (WGS) entry which is preliminary data.</text>
</comment>
<keyword evidence="3" id="KW-1185">Reference proteome</keyword>
<dbReference type="EMBL" id="RCNU01000002">
    <property type="protein sequence ID" value="RWQ97949.1"/>
    <property type="molecule type" value="Genomic_DNA"/>
</dbReference>
<evidence type="ECO:0000313" key="2">
    <source>
        <dbReference type="EMBL" id="RWQ97949.1"/>
    </source>
</evidence>
<feature type="compositionally biased region" description="Basic residues" evidence="1">
    <location>
        <begin position="69"/>
        <end position="85"/>
    </location>
</feature>
<evidence type="ECO:0000313" key="3">
    <source>
        <dbReference type="Proteomes" id="UP000283841"/>
    </source>
</evidence>
<dbReference type="STRING" id="264951.A0A443I1J8"/>
<dbReference type="GO" id="GO:0033167">
    <property type="term" value="C:ARC complex"/>
    <property type="evidence" value="ECO:0007669"/>
    <property type="project" value="InterPro"/>
</dbReference>
<accession>A0A443I1J8</accession>
<feature type="region of interest" description="Disordered" evidence="1">
    <location>
        <begin position="1"/>
        <end position="90"/>
    </location>
</feature>
<proteinExistence type="predicted"/>
<feature type="compositionally biased region" description="Polar residues" evidence="1">
    <location>
        <begin position="20"/>
        <end position="45"/>
    </location>
</feature>
<feature type="compositionally biased region" description="Acidic residues" evidence="1">
    <location>
        <begin position="48"/>
        <end position="60"/>
    </location>
</feature>
<dbReference type="InterPro" id="IPR018606">
    <property type="entry name" value="Arb1"/>
</dbReference>
<name>A0A443I1J8_BYSSP</name>
<dbReference type="GeneID" id="39594870"/>